<keyword evidence="3" id="KW-1185">Reference proteome</keyword>
<evidence type="ECO:0000313" key="2">
    <source>
        <dbReference type="EMBL" id="ALP95690.1"/>
    </source>
</evidence>
<feature type="compositionally biased region" description="Pro residues" evidence="1">
    <location>
        <begin position="34"/>
        <end position="44"/>
    </location>
</feature>
<proteinExistence type="predicted"/>
<evidence type="ECO:0000256" key="1">
    <source>
        <dbReference type="SAM" id="MobiDB-lite"/>
    </source>
</evidence>
<dbReference type="RefSeq" id="WP_147586221.1">
    <property type="nucleotide sequence ID" value="NZ_CP011307.1"/>
</dbReference>
<name>A0A0S2W8J9_9FIRM</name>
<dbReference type="KEGG" id="ibu:IB211_03302"/>
<dbReference type="Proteomes" id="UP000064844">
    <property type="component" value="Chromosome"/>
</dbReference>
<sequence length="44" mass="4711">MNKLIITAALVGSLPTEAQNSKVPITPRTSWPGTPWPAIMPAPR</sequence>
<organism evidence="2 3">
    <name type="scientific">Intestinimonas butyriciproducens</name>
    <dbReference type="NCBI Taxonomy" id="1297617"/>
    <lineage>
        <taxon>Bacteria</taxon>
        <taxon>Bacillati</taxon>
        <taxon>Bacillota</taxon>
        <taxon>Clostridia</taxon>
        <taxon>Eubacteriales</taxon>
        <taxon>Intestinimonas</taxon>
    </lineage>
</organism>
<reference evidence="2 3" key="1">
    <citation type="journal article" date="2015" name="Nat. Commun.">
        <title>Production of butyrate from lysine and the Amadori product fructoselysine by a human gut commensal.</title>
        <authorList>
            <person name="Bui T.P."/>
            <person name="Ritari J."/>
            <person name="Boeren S."/>
            <person name="de Waard P."/>
            <person name="Plugge C.M."/>
            <person name="de Vos W.M."/>
        </authorList>
    </citation>
    <scope>NUCLEOTIDE SEQUENCE [LARGE SCALE GENOMIC DNA]</scope>
    <source>
        <strain evidence="2 3">AF211</strain>
    </source>
</reference>
<accession>A0A0S2W8J9</accession>
<feature type="compositionally biased region" description="Polar residues" evidence="1">
    <location>
        <begin position="17"/>
        <end position="32"/>
    </location>
</feature>
<gene>
    <name evidence="2" type="ORF">IB211_03302</name>
</gene>
<feature type="region of interest" description="Disordered" evidence="1">
    <location>
        <begin position="17"/>
        <end position="44"/>
    </location>
</feature>
<evidence type="ECO:0000313" key="3">
    <source>
        <dbReference type="Proteomes" id="UP000064844"/>
    </source>
</evidence>
<dbReference type="AlphaFoldDB" id="A0A0S2W8J9"/>
<dbReference type="EMBL" id="CP011307">
    <property type="protein sequence ID" value="ALP95690.1"/>
    <property type="molecule type" value="Genomic_DNA"/>
</dbReference>
<reference evidence="3" key="2">
    <citation type="submission" date="2015-04" db="EMBL/GenBank/DDBJ databases">
        <title>A butyrogenic pathway from the amino acid lysine in a human gut commensal.</title>
        <authorList>
            <person name="de Vos W.M."/>
            <person name="Bui N.T.P."/>
            <person name="Plugge C.M."/>
            <person name="Ritari J."/>
        </authorList>
    </citation>
    <scope>NUCLEOTIDE SEQUENCE [LARGE SCALE GENOMIC DNA]</scope>
    <source>
        <strain evidence="3">AF211</strain>
    </source>
</reference>
<protein>
    <submittedName>
        <fullName evidence="2">Uncharacterized protein</fullName>
    </submittedName>
</protein>